<dbReference type="PROSITE" id="PS51272">
    <property type="entry name" value="SLH"/>
    <property type="match status" value="1"/>
</dbReference>
<dbReference type="RefSeq" id="WP_366292129.1">
    <property type="nucleotide sequence ID" value="NZ_CP159992.1"/>
</dbReference>
<name>A0AAU8NB95_9BACL</name>
<protein>
    <submittedName>
        <fullName evidence="2">S-layer homology domain-containing protein</fullName>
    </submittedName>
</protein>
<feature type="domain" description="SLH" evidence="1">
    <location>
        <begin position="5"/>
        <end position="68"/>
    </location>
</feature>
<accession>A0AAU8NB95</accession>
<sequence length="111" mass="12560">MDPILRVSSFTDIGGSWAEQSIDETYRFGIAGGYKDGSFQPNSQITREEAVKMINGMLYRGPLTGVEASYPDNRSGRWSFGHVEEATRTHTYKINEDGSETMIKYIPEDLW</sequence>
<reference evidence="2" key="1">
    <citation type="submission" date="2024-05" db="EMBL/GenBank/DDBJ databases">
        <title>Draft genome assemblies of 36 bacteria isolated from hibernating arctic ground squirrels.</title>
        <authorList>
            <person name="McKee H."/>
            <person name="Mullen L."/>
            <person name="Drown D.M."/>
            <person name="Duddleston K.N."/>
        </authorList>
    </citation>
    <scope>NUCLEOTIDE SEQUENCE</scope>
    <source>
        <strain evidence="2">AN1007</strain>
    </source>
</reference>
<dbReference type="InterPro" id="IPR001119">
    <property type="entry name" value="SLH_dom"/>
</dbReference>
<dbReference type="AlphaFoldDB" id="A0AAU8NB95"/>
<organism evidence="2">
    <name type="scientific">Paenibacillus sp. AN1007</name>
    <dbReference type="NCBI Taxonomy" id="3151385"/>
    <lineage>
        <taxon>Bacteria</taxon>
        <taxon>Bacillati</taxon>
        <taxon>Bacillota</taxon>
        <taxon>Bacilli</taxon>
        <taxon>Bacillales</taxon>
        <taxon>Paenibacillaceae</taxon>
        <taxon>Paenibacillus</taxon>
    </lineage>
</organism>
<gene>
    <name evidence="2" type="ORF">ABXS70_26555</name>
</gene>
<evidence type="ECO:0000313" key="2">
    <source>
        <dbReference type="EMBL" id="XCP94624.1"/>
    </source>
</evidence>
<dbReference type="EMBL" id="CP159992">
    <property type="protein sequence ID" value="XCP94624.1"/>
    <property type="molecule type" value="Genomic_DNA"/>
</dbReference>
<evidence type="ECO:0000259" key="1">
    <source>
        <dbReference type="PROSITE" id="PS51272"/>
    </source>
</evidence>
<proteinExistence type="predicted"/>
<dbReference type="Pfam" id="PF00395">
    <property type="entry name" value="SLH"/>
    <property type="match status" value="1"/>
</dbReference>